<dbReference type="eggNOG" id="COG3706">
    <property type="taxonomic scope" value="Bacteria"/>
</dbReference>
<evidence type="ECO:0000256" key="1">
    <source>
        <dbReference type="ARBA" id="ARBA00022553"/>
    </source>
</evidence>
<dbReference type="InterPro" id="IPR001789">
    <property type="entry name" value="Sig_transdc_resp-reg_receiver"/>
</dbReference>
<dbReference type="InterPro" id="IPR011006">
    <property type="entry name" value="CheY-like_superfamily"/>
</dbReference>
<comment type="caution">
    <text evidence="4">The sequence shown here is derived from an EMBL/GenBank/DDBJ whole genome shotgun (WGS) entry which is preliminary data.</text>
</comment>
<dbReference type="InterPro" id="IPR050595">
    <property type="entry name" value="Bact_response_regulator"/>
</dbReference>
<dbReference type="Pfam" id="PF00072">
    <property type="entry name" value="Response_reg"/>
    <property type="match status" value="1"/>
</dbReference>
<dbReference type="EMBL" id="AAWL01000003">
    <property type="protein sequence ID" value="EAX48428.1"/>
    <property type="molecule type" value="Genomic_DNA"/>
</dbReference>
<accession>A1HNS6</accession>
<feature type="modified residue" description="4-aspartylphosphate" evidence="2">
    <location>
        <position position="57"/>
    </location>
</feature>
<dbReference type="GO" id="GO:0000160">
    <property type="term" value="P:phosphorelay signal transduction system"/>
    <property type="evidence" value="ECO:0007669"/>
    <property type="project" value="InterPro"/>
</dbReference>
<evidence type="ECO:0000256" key="2">
    <source>
        <dbReference type="PROSITE-ProRule" id="PRU00169"/>
    </source>
</evidence>
<dbReference type="PANTHER" id="PTHR44591">
    <property type="entry name" value="STRESS RESPONSE REGULATOR PROTEIN 1"/>
    <property type="match status" value="1"/>
</dbReference>
<dbReference type="Gene3D" id="3.40.50.2300">
    <property type="match status" value="1"/>
</dbReference>
<reference evidence="4 5" key="1">
    <citation type="submission" date="2007-01" db="EMBL/GenBank/DDBJ databases">
        <title>Annotation of the draft genome assembly of Thermosinus carboxydivorans Nor1.</title>
        <authorList>
            <consortium name="US DOE Joint Genome Institute (JGI-ORNL)"/>
            <person name="Larimer F."/>
            <person name="Land M."/>
            <person name="Hauser L."/>
        </authorList>
    </citation>
    <scope>NUCLEOTIDE SEQUENCE [LARGE SCALE GENOMIC DNA]</scope>
    <source>
        <strain evidence="4 5">Nor1</strain>
    </source>
</reference>
<organism evidence="4 5">
    <name type="scientific">Thermosinus carboxydivorans Nor1</name>
    <dbReference type="NCBI Taxonomy" id="401526"/>
    <lineage>
        <taxon>Bacteria</taxon>
        <taxon>Bacillati</taxon>
        <taxon>Bacillota</taxon>
        <taxon>Negativicutes</taxon>
        <taxon>Selenomonadales</taxon>
        <taxon>Sporomusaceae</taxon>
        <taxon>Thermosinus</taxon>
    </lineage>
</organism>
<proteinExistence type="predicted"/>
<sequence length="267" mass="30227">MTRRMQKILVIEDSNIIRMEVKLILEKHGFTVLELNNAEDLLKHIWRYYDVDLLILDITLPGMDGLTALQQLQHDQHFAYIPVIILTGLSDRDTVRRAIAAGAVNYIKKPFAREELLERVQHALGISPLEQNQPPLAIEDVVRLEINRARRAKTKITLLGLYLPPKLRSIDNSPQLFAAKDTIKSLIREIDSVFLTEQRNLLLILPFTGVEGITVVLDKLKSQLPMLKDEGILTVSATYPDDGETVHDLLNVLEKKRSSASNTSLPD</sequence>
<dbReference type="CDD" id="cd00156">
    <property type="entry name" value="REC"/>
    <property type="match status" value="1"/>
</dbReference>
<dbReference type="RefSeq" id="WP_007288676.1">
    <property type="nucleotide sequence ID" value="NZ_AAWL01000003.1"/>
</dbReference>
<keyword evidence="5" id="KW-1185">Reference proteome</keyword>
<dbReference type="PANTHER" id="PTHR44591:SF23">
    <property type="entry name" value="CHEY SUBFAMILY"/>
    <property type="match status" value="1"/>
</dbReference>
<dbReference type="Proteomes" id="UP000005139">
    <property type="component" value="Unassembled WGS sequence"/>
</dbReference>
<keyword evidence="1 2" id="KW-0597">Phosphoprotein</keyword>
<evidence type="ECO:0000259" key="3">
    <source>
        <dbReference type="PROSITE" id="PS50110"/>
    </source>
</evidence>
<protein>
    <submittedName>
        <fullName evidence="4">Response regulator receiver protein</fullName>
    </submittedName>
</protein>
<reference evidence="4 5" key="2">
    <citation type="submission" date="2007-01" db="EMBL/GenBank/DDBJ databases">
        <title>Sequencing of the draft genome and assembly of Thermosinus carboxydivorans Nor1.</title>
        <authorList>
            <consortium name="US DOE Joint Genome Institute (JGI-PGF)"/>
            <person name="Copeland A."/>
            <person name="Lucas S."/>
            <person name="Lapidus A."/>
            <person name="Barry K."/>
            <person name="Glavina del Rio T."/>
            <person name="Dalin E."/>
            <person name="Tice H."/>
            <person name="Bruce D."/>
            <person name="Pitluck S."/>
            <person name="Richardson P."/>
        </authorList>
    </citation>
    <scope>NUCLEOTIDE SEQUENCE [LARGE SCALE GENOMIC DNA]</scope>
    <source>
        <strain evidence="4 5">Nor1</strain>
    </source>
</reference>
<dbReference type="PROSITE" id="PS50110">
    <property type="entry name" value="RESPONSE_REGULATORY"/>
    <property type="match status" value="1"/>
</dbReference>
<dbReference type="SUPFAM" id="SSF52172">
    <property type="entry name" value="CheY-like"/>
    <property type="match status" value="1"/>
</dbReference>
<feature type="domain" description="Response regulatory" evidence="3">
    <location>
        <begin position="7"/>
        <end position="124"/>
    </location>
</feature>
<evidence type="ECO:0000313" key="5">
    <source>
        <dbReference type="Proteomes" id="UP000005139"/>
    </source>
</evidence>
<dbReference type="AlphaFoldDB" id="A1HNS6"/>
<gene>
    <name evidence="4" type="ORF">TcarDRAFT_2378</name>
</gene>
<dbReference type="OrthoDB" id="9759232at2"/>
<name>A1HNS6_9FIRM</name>
<evidence type="ECO:0000313" key="4">
    <source>
        <dbReference type="EMBL" id="EAX48428.1"/>
    </source>
</evidence>
<dbReference type="SMART" id="SM00448">
    <property type="entry name" value="REC"/>
    <property type="match status" value="1"/>
</dbReference>